<feature type="transmembrane region" description="Helical" evidence="1">
    <location>
        <begin position="12"/>
        <end position="30"/>
    </location>
</feature>
<feature type="transmembrane region" description="Helical" evidence="1">
    <location>
        <begin position="171"/>
        <end position="187"/>
    </location>
</feature>
<feature type="transmembrane region" description="Helical" evidence="1">
    <location>
        <begin position="506"/>
        <end position="523"/>
    </location>
</feature>
<feature type="transmembrane region" description="Helical" evidence="1">
    <location>
        <begin position="96"/>
        <end position="116"/>
    </location>
</feature>
<feature type="transmembrane region" description="Helical" evidence="1">
    <location>
        <begin position="123"/>
        <end position="141"/>
    </location>
</feature>
<feature type="transmembrane region" description="Helical" evidence="1">
    <location>
        <begin position="797"/>
        <end position="815"/>
    </location>
</feature>
<feature type="transmembrane region" description="Helical" evidence="1">
    <location>
        <begin position="344"/>
        <end position="361"/>
    </location>
</feature>
<organism evidence="2 3">
    <name type="scientific">Parapedobacter composti</name>
    <dbReference type="NCBI Taxonomy" id="623281"/>
    <lineage>
        <taxon>Bacteria</taxon>
        <taxon>Pseudomonadati</taxon>
        <taxon>Bacteroidota</taxon>
        <taxon>Sphingobacteriia</taxon>
        <taxon>Sphingobacteriales</taxon>
        <taxon>Sphingobacteriaceae</taxon>
        <taxon>Parapedobacter</taxon>
    </lineage>
</organism>
<keyword evidence="1" id="KW-0472">Membrane</keyword>
<dbReference type="Pfam" id="PF09586">
    <property type="entry name" value="YfhO"/>
    <property type="match status" value="1"/>
</dbReference>
<dbReference type="Proteomes" id="UP000199577">
    <property type="component" value="Unassembled WGS sequence"/>
</dbReference>
<feature type="transmembrane region" description="Helical" evidence="1">
    <location>
        <begin position="408"/>
        <end position="428"/>
    </location>
</feature>
<keyword evidence="1" id="KW-1133">Transmembrane helix</keyword>
<name>A0A1I1FA68_9SPHI</name>
<accession>A0A1I1FA68</accession>
<dbReference type="InterPro" id="IPR018580">
    <property type="entry name" value="Uncharacterised_YfhO"/>
</dbReference>
<sequence>MKNWLRNNAIHLAIIGIFIAITFVYFPAAWQGKQLPQTDVLQAGAGQTEIFEVQKKYGDAPLWTNSMFGGMPSYQVWMPVDKNIGTYIIRAYKMLFPHPIEVVLLYLLGAYMLFVVIGIKPQLAAVGAIAFAFSSYNFIYIEAGHINKAYAIGLMAPTLAGMILSFRGKYIIGAVILAFAIMMEIRVNHVQMAYYLFLVALVLVGVEFYRAIREKKLIGFGKAIGYQAVAVVLAVAVNASLLWPTYEYSRESIRGQANLPKENTQSADYGLNRSYAYEWSQGVGESLSFLIPNVYGGGSSTHLDGDSHIVKLLTSKGVPTQQATEMAYGIPVYWGDKPFTSGPWYFGAVVIYLFVLGIFVVRNSLKWWLIIATGLVVLLSFGKHFPIVSDLFFDYFPLYNKFRAVESILSVAMVLVPMLAILAVHEITDQKINNKELTRKSLYALYITGGLCLIVWLFPDMFLDFKGSHYQAMLDGYAKQLGDSRIASEIMGALVNDRISLAKFDAFRSLLFVVASFGLVRLMSLKTVKTSTGVILFGAIMIIDMWSVNKRYLNDNLFIDKNHIERQFVQEREVDRLILTDKDPNYRVFDLTINPFSDARTSVFHKSIGGYHAAKLMRYQELLEHQFGGDSLNNGVLDMLNTRYLITKGGDGKGNETVHKRPTATGDAWFVEKATIVDSNKEEMDALNSFDPHKEAFIHKEFEPLLKAKNFGQPLNSSINLTFYRPDNLIYEYNASADGLAVFSEIWYDKGWKAYLDGKELPILRANYVLRALSLPSGQHTVEFKFEPMSYHLGETISLIASVGLLAFAVFAFWFRKRNRE</sequence>
<evidence type="ECO:0000313" key="3">
    <source>
        <dbReference type="Proteomes" id="UP000199577"/>
    </source>
</evidence>
<proteinExistence type="predicted"/>
<feature type="transmembrane region" description="Helical" evidence="1">
    <location>
        <begin position="224"/>
        <end position="243"/>
    </location>
</feature>
<feature type="transmembrane region" description="Helical" evidence="1">
    <location>
        <begin position="530"/>
        <end position="548"/>
    </location>
</feature>
<evidence type="ECO:0000256" key="1">
    <source>
        <dbReference type="SAM" id="Phobius"/>
    </source>
</evidence>
<evidence type="ECO:0000313" key="2">
    <source>
        <dbReference type="EMBL" id="SFB96184.1"/>
    </source>
</evidence>
<gene>
    <name evidence="2" type="ORF">SAMN05421747_102334</name>
</gene>
<keyword evidence="1" id="KW-0812">Transmembrane</keyword>
<dbReference type="EMBL" id="FOLL01000002">
    <property type="protein sequence ID" value="SFB96184.1"/>
    <property type="molecule type" value="Genomic_DNA"/>
</dbReference>
<dbReference type="STRING" id="623281.SAMN05421747_102334"/>
<feature type="transmembrane region" description="Helical" evidence="1">
    <location>
        <begin position="193"/>
        <end position="212"/>
    </location>
</feature>
<keyword evidence="3" id="KW-1185">Reference proteome</keyword>
<protein>
    <submittedName>
        <fullName evidence="2">Membrane protein YfhO</fullName>
    </submittedName>
</protein>
<dbReference type="PANTHER" id="PTHR38454">
    <property type="entry name" value="INTEGRAL MEMBRANE PROTEIN-RELATED"/>
    <property type="match status" value="1"/>
</dbReference>
<dbReference type="AlphaFoldDB" id="A0A1I1FA68"/>
<dbReference type="RefSeq" id="WP_090971619.1">
    <property type="nucleotide sequence ID" value="NZ_FOLL01000002.1"/>
</dbReference>
<dbReference type="OrthoDB" id="9772884at2"/>
<reference evidence="2 3" key="1">
    <citation type="submission" date="2016-10" db="EMBL/GenBank/DDBJ databases">
        <authorList>
            <person name="de Groot N.N."/>
        </authorList>
    </citation>
    <scope>NUCLEOTIDE SEQUENCE [LARGE SCALE GENOMIC DNA]</scope>
    <source>
        <strain evidence="2 3">DSM 22900</strain>
    </source>
</reference>
<feature type="transmembrane region" description="Helical" evidence="1">
    <location>
        <begin position="368"/>
        <end position="388"/>
    </location>
</feature>
<dbReference type="PANTHER" id="PTHR38454:SF1">
    <property type="entry name" value="INTEGRAL MEMBRANE PROTEIN"/>
    <property type="match status" value="1"/>
</dbReference>
<feature type="transmembrane region" description="Helical" evidence="1">
    <location>
        <begin position="440"/>
        <end position="458"/>
    </location>
</feature>